<dbReference type="PANTHER" id="PTHR11142">
    <property type="entry name" value="PSEUDOURIDYLATE SYNTHASE"/>
    <property type="match status" value="1"/>
</dbReference>
<evidence type="ECO:0000256" key="7">
    <source>
        <dbReference type="SAM" id="MobiDB-lite"/>
    </source>
</evidence>
<evidence type="ECO:0000256" key="2">
    <source>
        <dbReference type="ARBA" id="ARBA00022694"/>
    </source>
</evidence>
<sequence>MVAGYLGTGYHGVQLNKNVETIENELRKAILAAGAMRESNFADLSKIDWSRSSRTDKGVHAGCIVFSAKLLLDEHATVDPATGRVQALVDALNAELPPTIRIFSATRVNKRFSARRNCVLREYEYFLPLSFLEQSFLATSTADTSDVDLDAAVERFFAALREYEGIHDFHNFTKARSFFYRQRAQQKLRRVGGGAEASTGGDDDDDDVEDDGGERDDGSYTSAEYSDEASQYEDGLGTFRKELPRHRRAIYSCSGSLVRDFCGEPFLRVHIVGQAFLLHQIRCMVGGALAVATRGMSSDVFRAAIHTNRIVRVPIAPAEGLVLLSSSFGGKLHSVSLYEDFNTKLATEHKDVSHRVLLSAEEDAAMQRFREDVIYREVSRAWKSVTKVDRWHAYLARSFEANATLDAAEIAALLADAERAQHEKKRRQRSFVQQNRSNEIVDNKPRGVLPRQFTTNLCVRYSIPPGIFTNDVCRGIARHLRLGNVPIDADEQQIFEYIDKCGLQALANEGRMLRTGRHAPSSSGQRA</sequence>
<proteinExistence type="inferred from homology"/>
<dbReference type="Pfam" id="PF01416">
    <property type="entry name" value="PseudoU_synth_1"/>
    <property type="match status" value="1"/>
</dbReference>
<comment type="catalytic activity">
    <reaction evidence="4">
        <text>a uridine in tRNA = a pseudouridine in tRNA</text>
        <dbReference type="Rhea" id="RHEA:54572"/>
        <dbReference type="Rhea" id="RHEA-COMP:13339"/>
        <dbReference type="Rhea" id="RHEA-COMP:13934"/>
        <dbReference type="ChEBI" id="CHEBI:65314"/>
        <dbReference type="ChEBI" id="CHEBI:65315"/>
    </reaction>
</comment>
<dbReference type="CDD" id="cd02568">
    <property type="entry name" value="PseudoU_synth_PUS1_PUS2"/>
    <property type="match status" value="1"/>
</dbReference>
<dbReference type="GO" id="GO:0031119">
    <property type="term" value="P:tRNA pseudouridine synthesis"/>
    <property type="evidence" value="ECO:0007669"/>
    <property type="project" value="InterPro"/>
</dbReference>
<protein>
    <recommendedName>
        <fullName evidence="8">Pseudouridine synthase I TruA alpha/beta domain-containing protein</fullName>
    </recommendedName>
</protein>
<accession>A0AAD5Q4N0</accession>
<feature type="domain" description="Pseudouridine synthase I TruA alpha/beta" evidence="8">
    <location>
        <begin position="159"/>
        <end position="328"/>
    </location>
</feature>
<dbReference type="GO" id="GO:0005634">
    <property type="term" value="C:nucleus"/>
    <property type="evidence" value="ECO:0007669"/>
    <property type="project" value="TreeGrafter"/>
</dbReference>
<dbReference type="InterPro" id="IPR020097">
    <property type="entry name" value="PsdUridine_synth_TruA_a/b_dom"/>
</dbReference>
<organism evidence="9 10">
    <name type="scientific">Pythium insidiosum</name>
    <name type="common">Pythiosis disease agent</name>
    <dbReference type="NCBI Taxonomy" id="114742"/>
    <lineage>
        <taxon>Eukaryota</taxon>
        <taxon>Sar</taxon>
        <taxon>Stramenopiles</taxon>
        <taxon>Oomycota</taxon>
        <taxon>Peronosporomycetes</taxon>
        <taxon>Pythiales</taxon>
        <taxon>Pythiaceae</taxon>
        <taxon>Pythium</taxon>
    </lineage>
</organism>
<comment type="similarity">
    <text evidence="1">Belongs to the tRNA pseudouridine synthase TruA family.</text>
</comment>
<name>A0AAD5Q4N0_PYTIN</name>
<dbReference type="GO" id="GO:0009982">
    <property type="term" value="F:pseudouridine synthase activity"/>
    <property type="evidence" value="ECO:0007669"/>
    <property type="project" value="InterPro"/>
</dbReference>
<feature type="binding site" evidence="6">
    <location>
        <position position="123"/>
    </location>
    <ligand>
        <name>substrate</name>
    </ligand>
</feature>
<evidence type="ECO:0000259" key="8">
    <source>
        <dbReference type="Pfam" id="PF01416"/>
    </source>
</evidence>
<evidence type="ECO:0000256" key="5">
    <source>
        <dbReference type="PIRSR" id="PIRSR641708-1"/>
    </source>
</evidence>
<dbReference type="InterPro" id="IPR020095">
    <property type="entry name" value="PsdUridine_synth_TruA_C"/>
</dbReference>
<dbReference type="InterPro" id="IPR001406">
    <property type="entry name" value="PsdUridine_synth_TruA"/>
</dbReference>
<dbReference type="Proteomes" id="UP001209570">
    <property type="component" value="Unassembled WGS sequence"/>
</dbReference>
<dbReference type="Gene3D" id="3.30.70.660">
    <property type="entry name" value="Pseudouridine synthase I, catalytic domain, C-terminal subdomain"/>
    <property type="match status" value="1"/>
</dbReference>
<evidence type="ECO:0000313" key="9">
    <source>
        <dbReference type="EMBL" id="KAJ0393548.1"/>
    </source>
</evidence>
<comment type="caution">
    <text evidence="9">The sequence shown here is derived from an EMBL/GenBank/DDBJ whole genome shotgun (WGS) entry which is preliminary data.</text>
</comment>
<dbReference type="AlphaFoldDB" id="A0AAD5Q4N0"/>
<dbReference type="InterPro" id="IPR020094">
    <property type="entry name" value="TruA/RsuA/RluB/E/F_N"/>
</dbReference>
<evidence type="ECO:0000313" key="10">
    <source>
        <dbReference type="Proteomes" id="UP001209570"/>
    </source>
</evidence>
<evidence type="ECO:0000256" key="1">
    <source>
        <dbReference type="ARBA" id="ARBA00009375"/>
    </source>
</evidence>
<dbReference type="FunFam" id="3.30.70.580:FF:000002">
    <property type="entry name" value="tRNA pseudouridine synthase"/>
    <property type="match status" value="1"/>
</dbReference>
<feature type="region of interest" description="Disordered" evidence="7">
    <location>
        <begin position="190"/>
        <end position="230"/>
    </location>
</feature>
<feature type="active site" description="Nucleophile" evidence="5">
    <location>
        <position position="56"/>
    </location>
</feature>
<dbReference type="GO" id="GO:0003723">
    <property type="term" value="F:RNA binding"/>
    <property type="evidence" value="ECO:0007669"/>
    <property type="project" value="InterPro"/>
</dbReference>
<gene>
    <name evidence="9" type="ORF">P43SY_006588</name>
</gene>
<evidence type="ECO:0000256" key="6">
    <source>
        <dbReference type="PIRSR" id="PIRSR641708-2"/>
    </source>
</evidence>
<dbReference type="SUPFAM" id="SSF55120">
    <property type="entry name" value="Pseudouridine synthase"/>
    <property type="match status" value="1"/>
</dbReference>
<dbReference type="InterPro" id="IPR041708">
    <property type="entry name" value="PUS1/PUS2-like"/>
</dbReference>
<evidence type="ECO:0000256" key="3">
    <source>
        <dbReference type="ARBA" id="ARBA00023235"/>
    </source>
</evidence>
<dbReference type="PANTHER" id="PTHR11142:SF4">
    <property type="entry name" value="PSEUDOURIDYLATE SYNTHASE 1 HOMOLOG"/>
    <property type="match status" value="1"/>
</dbReference>
<feature type="compositionally biased region" description="Acidic residues" evidence="7">
    <location>
        <begin position="201"/>
        <end position="214"/>
    </location>
</feature>
<dbReference type="InterPro" id="IPR020103">
    <property type="entry name" value="PsdUridine_synth_cat_dom_sf"/>
</dbReference>
<dbReference type="Gene3D" id="3.30.70.580">
    <property type="entry name" value="Pseudouridine synthase I, catalytic domain, N-terminal subdomain"/>
    <property type="match status" value="1"/>
</dbReference>
<reference evidence="9" key="1">
    <citation type="submission" date="2021-12" db="EMBL/GenBank/DDBJ databases">
        <title>Prjna785345.</title>
        <authorList>
            <person name="Rujirawat T."/>
            <person name="Krajaejun T."/>
        </authorList>
    </citation>
    <scope>NUCLEOTIDE SEQUENCE</scope>
    <source>
        <strain evidence="9">Pi057C3</strain>
    </source>
</reference>
<evidence type="ECO:0000256" key="4">
    <source>
        <dbReference type="ARBA" id="ARBA00036943"/>
    </source>
</evidence>
<dbReference type="EMBL" id="JAKCXM010000483">
    <property type="protein sequence ID" value="KAJ0393548.1"/>
    <property type="molecule type" value="Genomic_DNA"/>
</dbReference>
<keyword evidence="2" id="KW-0819">tRNA processing</keyword>
<keyword evidence="10" id="KW-1185">Reference proteome</keyword>
<keyword evidence="3" id="KW-0413">Isomerase</keyword>
<dbReference type="GO" id="GO:1990481">
    <property type="term" value="P:mRNA pseudouridine synthesis"/>
    <property type="evidence" value="ECO:0007669"/>
    <property type="project" value="TreeGrafter"/>
</dbReference>